<sequence>MDRNTANRAIATPIKGVVPHPGATLPYSEFNGFNNFPTVVFLHPVHNYALIAYNPSALGPASASVIRAAELLPEPALQRGESVYLVGLSRNLQATSRKSIVTNPCAALNIGSADSPRYRATNMEVIELDTDFGSSFSGALTDEQGRIRAIWGSFSTQIKYSSTSSEDHQFVRGIPVYAISQVLEKIISGGNGPALLINGVKRPMPLVRILEVELYPTLLSKARSFGLSDEWIQILVKKDPVRRQVLRVKGCLAGSKAENLLEQGDMVLAVNQMPVTCFSDIEAACRALDKGSYSDDNLNLTILRQGREIELVVGTDKRDGNGTTRVINWCGCVVQDPHPAVRALGFLPEEGHGVYPSLSHKGHLGLPIGPKHQVGPTPPNKRSRSSRKGIYAYARHKQTGAIIPALMHRIPSELRSQACVGESSTRMGDLPGSPRVCTPFFVNFFLYFYLKLPKCVAGRP</sequence>
<organism evidence="2 3">
    <name type="scientific">Microthlaspi erraticum</name>
    <dbReference type="NCBI Taxonomy" id="1685480"/>
    <lineage>
        <taxon>Eukaryota</taxon>
        <taxon>Viridiplantae</taxon>
        <taxon>Streptophyta</taxon>
        <taxon>Embryophyta</taxon>
        <taxon>Tracheophyta</taxon>
        <taxon>Spermatophyta</taxon>
        <taxon>Magnoliopsida</taxon>
        <taxon>eudicotyledons</taxon>
        <taxon>Gunneridae</taxon>
        <taxon>Pentapetalae</taxon>
        <taxon>rosids</taxon>
        <taxon>malvids</taxon>
        <taxon>Brassicales</taxon>
        <taxon>Brassicaceae</taxon>
        <taxon>Coluteocarpeae</taxon>
        <taxon>Microthlaspi</taxon>
    </lineage>
</organism>
<name>A0A6D2IHP9_9BRAS</name>
<dbReference type="SUPFAM" id="SSF50494">
    <property type="entry name" value="Trypsin-like serine proteases"/>
    <property type="match status" value="1"/>
</dbReference>
<evidence type="ECO:0008006" key="4">
    <source>
        <dbReference type="Google" id="ProtNLM"/>
    </source>
</evidence>
<protein>
    <recommendedName>
        <fullName evidence="4">PDZ domain-containing protein</fullName>
    </recommendedName>
</protein>
<dbReference type="OrthoDB" id="4217619at2759"/>
<evidence type="ECO:0000256" key="1">
    <source>
        <dbReference type="SAM" id="MobiDB-lite"/>
    </source>
</evidence>
<keyword evidence="3" id="KW-1185">Reference proteome</keyword>
<comment type="caution">
    <text evidence="2">The sequence shown here is derived from an EMBL/GenBank/DDBJ whole genome shotgun (WGS) entry which is preliminary data.</text>
</comment>
<dbReference type="PANTHER" id="PTHR46366">
    <property type="entry name" value="PRO-APOPTOTIC SERINE PROTEASE NMA111"/>
    <property type="match status" value="1"/>
</dbReference>
<accession>A0A6D2IHP9</accession>
<reference evidence="2" key="1">
    <citation type="submission" date="2020-01" db="EMBL/GenBank/DDBJ databases">
        <authorList>
            <person name="Mishra B."/>
        </authorList>
    </citation>
    <scope>NUCLEOTIDE SEQUENCE [LARGE SCALE GENOMIC DNA]</scope>
</reference>
<dbReference type="AlphaFoldDB" id="A0A6D2IHP9"/>
<dbReference type="PANTHER" id="PTHR46366:SF1">
    <property type="entry name" value="PDZ DOMAIN-CONTAINING PROTEIN C1685.05"/>
    <property type="match status" value="1"/>
</dbReference>
<evidence type="ECO:0000313" key="2">
    <source>
        <dbReference type="EMBL" id="CAA7024569.1"/>
    </source>
</evidence>
<feature type="region of interest" description="Disordered" evidence="1">
    <location>
        <begin position="366"/>
        <end position="387"/>
    </location>
</feature>
<proteinExistence type="predicted"/>
<dbReference type="Proteomes" id="UP000467841">
    <property type="component" value="Unassembled WGS sequence"/>
</dbReference>
<evidence type="ECO:0000313" key="3">
    <source>
        <dbReference type="Proteomes" id="UP000467841"/>
    </source>
</evidence>
<gene>
    <name evidence="2" type="ORF">MERR_LOCUS11804</name>
</gene>
<dbReference type="InterPro" id="IPR009003">
    <property type="entry name" value="Peptidase_S1_PA"/>
</dbReference>
<dbReference type="CDD" id="cd06787">
    <property type="entry name" value="cpPDZ_AthDEGP7-like"/>
    <property type="match status" value="1"/>
</dbReference>
<dbReference type="InterPro" id="IPR036034">
    <property type="entry name" value="PDZ_sf"/>
</dbReference>
<dbReference type="EMBL" id="CACVBM020000888">
    <property type="protein sequence ID" value="CAA7024569.1"/>
    <property type="molecule type" value="Genomic_DNA"/>
</dbReference>
<dbReference type="SUPFAM" id="SSF50156">
    <property type="entry name" value="PDZ domain-like"/>
    <property type="match status" value="1"/>
</dbReference>
<dbReference type="Gene3D" id="2.30.42.10">
    <property type="match status" value="1"/>
</dbReference>